<dbReference type="GO" id="GO:0016887">
    <property type="term" value="F:ATP hydrolysis activity"/>
    <property type="evidence" value="ECO:0007669"/>
    <property type="project" value="InterPro"/>
</dbReference>
<dbReference type="SUPFAM" id="SSF52540">
    <property type="entry name" value="P-loop containing nucleoside triphosphate hydrolases"/>
    <property type="match status" value="1"/>
</dbReference>
<dbReference type="InterPro" id="IPR003439">
    <property type="entry name" value="ABC_transporter-like_ATP-bd"/>
</dbReference>
<accession>A0A6J4U5E6</accession>
<dbReference type="GO" id="GO:0022857">
    <property type="term" value="F:transmembrane transporter activity"/>
    <property type="evidence" value="ECO:0007669"/>
    <property type="project" value="InterPro"/>
</dbReference>
<dbReference type="SMART" id="SM00382">
    <property type="entry name" value="AAA"/>
    <property type="match status" value="1"/>
</dbReference>
<evidence type="ECO:0000256" key="1">
    <source>
        <dbReference type="ARBA" id="ARBA00022448"/>
    </source>
</evidence>
<protein>
    <recommendedName>
        <fullName evidence="4">ABC transporter domain-containing protein</fullName>
    </recommendedName>
</protein>
<dbReference type="InterPro" id="IPR027417">
    <property type="entry name" value="P-loop_NTPase"/>
</dbReference>
<feature type="domain" description="ABC transporter" evidence="4">
    <location>
        <begin position="8"/>
        <end position="239"/>
    </location>
</feature>
<keyword evidence="2" id="KW-0547">Nucleotide-binding</keyword>
<dbReference type="PANTHER" id="PTHR42781:SF4">
    <property type="entry name" value="SPERMIDINE_PUTRESCINE IMPORT ATP-BINDING PROTEIN POTA"/>
    <property type="match status" value="1"/>
</dbReference>
<dbReference type="Gene3D" id="3.40.50.300">
    <property type="entry name" value="P-loop containing nucleotide triphosphate hydrolases"/>
    <property type="match status" value="1"/>
</dbReference>
<organism evidence="5">
    <name type="scientific">uncultured Thermomicrobiales bacterium</name>
    <dbReference type="NCBI Taxonomy" id="1645740"/>
    <lineage>
        <taxon>Bacteria</taxon>
        <taxon>Pseudomonadati</taxon>
        <taxon>Thermomicrobiota</taxon>
        <taxon>Thermomicrobia</taxon>
        <taxon>Thermomicrobiales</taxon>
        <taxon>environmental samples</taxon>
    </lineage>
</organism>
<dbReference type="InterPro" id="IPR003593">
    <property type="entry name" value="AAA+_ATPase"/>
</dbReference>
<dbReference type="AlphaFoldDB" id="A0A6J4U5E6"/>
<keyword evidence="3" id="KW-0067">ATP-binding</keyword>
<dbReference type="GO" id="GO:0043190">
    <property type="term" value="C:ATP-binding cassette (ABC) transporter complex"/>
    <property type="evidence" value="ECO:0007669"/>
    <property type="project" value="InterPro"/>
</dbReference>
<keyword evidence="1" id="KW-0813">Transport</keyword>
<reference evidence="5" key="1">
    <citation type="submission" date="2020-02" db="EMBL/GenBank/DDBJ databases">
        <authorList>
            <person name="Meier V. D."/>
        </authorList>
    </citation>
    <scope>NUCLEOTIDE SEQUENCE</scope>
    <source>
        <strain evidence="5">AVDCRST_MAG59</strain>
    </source>
</reference>
<evidence type="ECO:0000256" key="3">
    <source>
        <dbReference type="ARBA" id="ARBA00022840"/>
    </source>
</evidence>
<dbReference type="InterPro" id="IPR050093">
    <property type="entry name" value="ABC_SmlMolc_Importer"/>
</dbReference>
<evidence type="ECO:0000313" key="5">
    <source>
        <dbReference type="EMBL" id="CAA9539526.1"/>
    </source>
</evidence>
<dbReference type="EMBL" id="CADCWF010000034">
    <property type="protein sequence ID" value="CAA9539526.1"/>
    <property type="molecule type" value="Genomic_DNA"/>
</dbReference>
<dbReference type="Pfam" id="PF00005">
    <property type="entry name" value="ABC_tran"/>
    <property type="match status" value="1"/>
</dbReference>
<dbReference type="PANTHER" id="PTHR42781">
    <property type="entry name" value="SPERMIDINE/PUTRESCINE IMPORT ATP-BINDING PROTEIN POTA"/>
    <property type="match status" value="1"/>
</dbReference>
<dbReference type="SUPFAM" id="SSF50331">
    <property type="entry name" value="MOP-like"/>
    <property type="match status" value="1"/>
</dbReference>
<sequence length="371" mass="38302">MNGTAPILALDRVTVRHRDRALLDGVTMEAATGETVALLGPNGAGKTTLLHVAALLRRLDAGGVRLCGEPVTSRNERRLRRAVVLAPQQPLLFTTGVLANAAAGLRFAGVSRPEAERRALAWLERFGVAHLAGHGVRGLSGGETQRIALARAFALEPPLLLLDEPFAGLDAPSRDALLPLLADLLRERGATTLLVTHDLDEAVALADRLGVMVGGRLVQLGPVAEALTRPATAQAARLLGVDNLLPCRVRRVAAGAVDVTLEPAGAVVRAASVAPGIADGTPALLALRSGSIALAAVDAPPVSGQNGLHGVVRSVVATGSGPRVVVDVGQEVAVRLPWGTPCLPAPGERIGLRVPLRATHVVPAEGSVDER</sequence>
<dbReference type="InterPro" id="IPR008995">
    <property type="entry name" value="Mo/tungstate-bd_C_term_dom"/>
</dbReference>
<dbReference type="PROSITE" id="PS50893">
    <property type="entry name" value="ABC_TRANSPORTER_2"/>
    <property type="match status" value="1"/>
</dbReference>
<proteinExistence type="predicted"/>
<dbReference type="Pfam" id="PF08402">
    <property type="entry name" value="TOBE_2"/>
    <property type="match status" value="1"/>
</dbReference>
<gene>
    <name evidence="5" type="ORF">AVDCRST_MAG59-707</name>
</gene>
<name>A0A6J4U5E6_9BACT</name>
<evidence type="ECO:0000259" key="4">
    <source>
        <dbReference type="PROSITE" id="PS50893"/>
    </source>
</evidence>
<evidence type="ECO:0000256" key="2">
    <source>
        <dbReference type="ARBA" id="ARBA00022741"/>
    </source>
</evidence>
<dbReference type="InterPro" id="IPR013611">
    <property type="entry name" value="Transp-assoc_OB_typ2"/>
</dbReference>
<dbReference type="GO" id="GO:0005524">
    <property type="term" value="F:ATP binding"/>
    <property type="evidence" value="ECO:0007669"/>
    <property type="project" value="UniProtKB-KW"/>
</dbReference>